<name>A0A8K0C515_IGNLU</name>
<dbReference type="InterPro" id="IPR036167">
    <property type="entry name" value="tRNA_intron_Endo_cat-like_sf"/>
</dbReference>
<dbReference type="Gene3D" id="3.40.1350.10">
    <property type="match status" value="1"/>
</dbReference>
<feature type="domain" description="TSEN34 N-terminal" evidence="7">
    <location>
        <begin position="2"/>
        <end position="64"/>
    </location>
</feature>
<comment type="caution">
    <text evidence="8">The sequence shown here is derived from an EMBL/GenBank/DDBJ whole genome shotgun (WGS) entry which is preliminary data.</text>
</comment>
<dbReference type="Pfam" id="PF01974">
    <property type="entry name" value="tRNA_int_endo"/>
    <property type="match status" value="1"/>
</dbReference>
<gene>
    <name evidence="8" type="ORF">ILUMI_25221</name>
</gene>
<evidence type="ECO:0000256" key="2">
    <source>
        <dbReference type="ARBA" id="ARBA00022694"/>
    </source>
</evidence>
<comment type="similarity">
    <text evidence="1 4">Belongs to the tRNA-intron endonuclease family.</text>
</comment>
<dbReference type="PIRSF" id="PIRSF017250">
    <property type="entry name" value="tRNA_splic_SEN34"/>
    <property type="match status" value="1"/>
</dbReference>
<dbReference type="Proteomes" id="UP000801492">
    <property type="component" value="Unassembled WGS sequence"/>
</dbReference>
<dbReference type="InterPro" id="IPR016690">
    <property type="entry name" value="TSEN34"/>
</dbReference>
<feature type="active site" evidence="5">
    <location>
        <position position="213"/>
    </location>
</feature>
<dbReference type="SUPFAM" id="SSF53032">
    <property type="entry name" value="tRNA-intron endonuclease catalytic domain-like"/>
    <property type="match status" value="1"/>
</dbReference>
<evidence type="ECO:0000259" key="6">
    <source>
        <dbReference type="Pfam" id="PF01974"/>
    </source>
</evidence>
<dbReference type="EMBL" id="VTPC01090883">
    <property type="protein sequence ID" value="KAF2880940.1"/>
    <property type="molecule type" value="Genomic_DNA"/>
</dbReference>
<dbReference type="PANTHER" id="PTHR13070">
    <property type="entry name" value="TRNA-SPLICING ENDONUCLEASE SUBUNIT SEN34-RELATED"/>
    <property type="match status" value="1"/>
</dbReference>
<evidence type="ECO:0000313" key="8">
    <source>
        <dbReference type="EMBL" id="KAF2880940.1"/>
    </source>
</evidence>
<keyword evidence="9" id="KW-1185">Reference proteome</keyword>
<organism evidence="8 9">
    <name type="scientific">Ignelater luminosus</name>
    <name type="common">Cucubano</name>
    <name type="synonym">Pyrophorus luminosus</name>
    <dbReference type="NCBI Taxonomy" id="2038154"/>
    <lineage>
        <taxon>Eukaryota</taxon>
        <taxon>Metazoa</taxon>
        <taxon>Ecdysozoa</taxon>
        <taxon>Arthropoda</taxon>
        <taxon>Hexapoda</taxon>
        <taxon>Insecta</taxon>
        <taxon>Pterygota</taxon>
        <taxon>Neoptera</taxon>
        <taxon>Endopterygota</taxon>
        <taxon>Coleoptera</taxon>
        <taxon>Polyphaga</taxon>
        <taxon>Elateriformia</taxon>
        <taxon>Elateroidea</taxon>
        <taxon>Elateridae</taxon>
        <taxon>Agrypninae</taxon>
        <taxon>Pyrophorini</taxon>
        <taxon>Ignelater</taxon>
    </lineage>
</organism>
<dbReference type="CDD" id="cd22363">
    <property type="entry name" value="tRNA-intron_lyase_C"/>
    <property type="match status" value="1"/>
</dbReference>
<dbReference type="Pfam" id="PF26577">
    <property type="entry name" value="TSEN34_N"/>
    <property type="match status" value="1"/>
</dbReference>
<dbReference type="InterPro" id="IPR006677">
    <property type="entry name" value="tRNA_intron_Endonuc_cat-like"/>
</dbReference>
<dbReference type="EC" id="4.6.1.16" evidence="4"/>
<evidence type="ECO:0000259" key="7">
    <source>
        <dbReference type="Pfam" id="PF26577"/>
    </source>
</evidence>
<evidence type="ECO:0000256" key="4">
    <source>
        <dbReference type="PIRNR" id="PIRNR017250"/>
    </source>
</evidence>
<evidence type="ECO:0000256" key="5">
    <source>
        <dbReference type="PIRSR" id="PIRSR017250-50"/>
    </source>
</evidence>
<evidence type="ECO:0000256" key="1">
    <source>
        <dbReference type="ARBA" id="ARBA00008078"/>
    </source>
</evidence>
<accession>A0A8K0C515</accession>
<dbReference type="InterPro" id="IPR059049">
    <property type="entry name" value="TSEN34_N"/>
</dbReference>
<dbReference type="OrthoDB" id="48041at2759"/>
<sequence length="267" mass="30232">MIDLCYQNNKACVFSAADWETLRKQYRIVGSFLGSTQVTPALPLVLLPEEVCLLVNKQLARIIHYPHLQDLPTEHDISEYSAIQNHLLQAEQDIYKENRKCDLEKIIDKIVEGKMKKSNATTNVKTREEILEEELNKSCEVTNETMVWPILYESVKSTQGTPTEVPLAEILQQTTPTKCAVYADLWEKGYYITPGLKFGGDFLVYSGDPAIFHAIFIIRCIEEPSSNNHTSEIVTFGRLGTSVKKRAVLASLINGSVMYITLNWLET</sequence>
<evidence type="ECO:0000256" key="3">
    <source>
        <dbReference type="ARBA" id="ARBA00023239"/>
    </source>
</evidence>
<keyword evidence="2 4" id="KW-0819">tRNA processing</keyword>
<dbReference type="GO" id="GO:0000214">
    <property type="term" value="C:tRNA-intron endonuclease complex"/>
    <property type="evidence" value="ECO:0007669"/>
    <property type="project" value="UniProtKB-UniRule"/>
</dbReference>
<feature type="domain" description="tRNA intron endonuclease catalytic" evidence="6">
    <location>
        <begin position="177"/>
        <end position="253"/>
    </location>
</feature>
<comment type="function">
    <text evidence="4">Constitutes one of the two catalytic subunit of the tRNA-splicing endonuclease complex, a complex responsible for identification and cleavage of the splice sites in pre-tRNA. It cleaves pre-tRNA at the 5'- and 3'-splice sites to release the intron. The products are an intron and two tRNA half-molecules bearing 2',3'-cyclic phosphate and 5'-OH termini. There are no conserved sequences at the splice sites, but the intron is invariably located at the same site in the gene, placing the splice sites an invariant distance from the constant structural features of the tRNA body.</text>
</comment>
<evidence type="ECO:0000313" key="9">
    <source>
        <dbReference type="Proteomes" id="UP000801492"/>
    </source>
</evidence>
<feature type="active site" evidence="5">
    <location>
        <position position="245"/>
    </location>
</feature>
<proteinExistence type="inferred from homology"/>
<reference evidence="8" key="1">
    <citation type="submission" date="2019-08" db="EMBL/GenBank/DDBJ databases">
        <title>The genome of the North American firefly Photinus pyralis.</title>
        <authorList>
            <consortium name="Photinus pyralis genome working group"/>
            <person name="Fallon T.R."/>
            <person name="Sander Lower S.E."/>
            <person name="Weng J.-K."/>
        </authorList>
    </citation>
    <scope>NUCLEOTIDE SEQUENCE</scope>
    <source>
        <strain evidence="8">TRF0915ILg1</strain>
        <tissue evidence="8">Whole body</tissue>
    </source>
</reference>
<dbReference type="PANTHER" id="PTHR13070:SF0">
    <property type="entry name" value="TRNA-SPLICING ENDONUCLEASE SUBUNIT SEN34"/>
    <property type="match status" value="1"/>
</dbReference>
<dbReference type="GO" id="GO:0003676">
    <property type="term" value="F:nucleic acid binding"/>
    <property type="evidence" value="ECO:0007669"/>
    <property type="project" value="InterPro"/>
</dbReference>
<feature type="active site" evidence="5">
    <location>
        <position position="205"/>
    </location>
</feature>
<dbReference type="GO" id="GO:0000379">
    <property type="term" value="P:tRNA-type intron splice site recognition and cleavage"/>
    <property type="evidence" value="ECO:0007669"/>
    <property type="project" value="UniProtKB-UniRule"/>
</dbReference>
<keyword evidence="3 4" id="KW-0456">Lyase</keyword>
<dbReference type="InterPro" id="IPR011856">
    <property type="entry name" value="tRNA_endonuc-like_dom_sf"/>
</dbReference>
<protein>
    <recommendedName>
        <fullName evidence="4">tRNA-splicing endonuclease subunit Sen34</fullName>
        <ecNumber evidence="4">4.6.1.16</ecNumber>
    </recommendedName>
</protein>
<dbReference type="GO" id="GO:0000213">
    <property type="term" value="F:tRNA-intron lyase activity"/>
    <property type="evidence" value="ECO:0007669"/>
    <property type="project" value="UniProtKB-UniRule"/>
</dbReference>
<dbReference type="AlphaFoldDB" id="A0A8K0C515"/>